<name>A0A3M2KVU7_9NOCA</name>
<dbReference type="EMBL" id="RFFH01000022">
    <property type="protein sequence ID" value="RMI28333.1"/>
    <property type="molecule type" value="Genomic_DNA"/>
</dbReference>
<organism evidence="1 2">
    <name type="scientific">Nocardia stercoris</name>
    <dbReference type="NCBI Taxonomy" id="2483361"/>
    <lineage>
        <taxon>Bacteria</taxon>
        <taxon>Bacillati</taxon>
        <taxon>Actinomycetota</taxon>
        <taxon>Actinomycetes</taxon>
        <taxon>Mycobacteriales</taxon>
        <taxon>Nocardiaceae</taxon>
        <taxon>Nocardia</taxon>
    </lineage>
</organism>
<proteinExistence type="predicted"/>
<evidence type="ECO:0000313" key="1">
    <source>
        <dbReference type="EMBL" id="RMI28333.1"/>
    </source>
</evidence>
<dbReference type="Proteomes" id="UP000279275">
    <property type="component" value="Unassembled WGS sequence"/>
</dbReference>
<evidence type="ECO:0000313" key="2">
    <source>
        <dbReference type="Proteomes" id="UP000279275"/>
    </source>
</evidence>
<reference evidence="1 2" key="1">
    <citation type="submission" date="2018-10" db="EMBL/GenBank/DDBJ databases">
        <title>Isolation from cow dung.</title>
        <authorList>
            <person name="Ling L."/>
        </authorList>
    </citation>
    <scope>NUCLEOTIDE SEQUENCE [LARGE SCALE GENOMIC DNA]</scope>
    <source>
        <strain evidence="1 2">NEAU-LL90</strain>
    </source>
</reference>
<comment type="caution">
    <text evidence="1">The sequence shown here is derived from an EMBL/GenBank/DDBJ whole genome shotgun (WGS) entry which is preliminary data.</text>
</comment>
<gene>
    <name evidence="1" type="ORF">EBN03_30235</name>
</gene>
<accession>A0A3M2KVU7</accession>
<dbReference type="AlphaFoldDB" id="A0A3M2KVU7"/>
<protein>
    <submittedName>
        <fullName evidence="1">Uncharacterized protein</fullName>
    </submittedName>
</protein>
<sequence>MAKKVQLGRVVSPDGRWEFEGSIVRSGAAAFDLDVMWGLERWTYARFHGADTLVLAFESGWEYVGDTTLGGIFHGVLVATLDQRDMWSIADIEMDDREPYEDFVPTDVVWDRSGVMGWLHDGVIELLVLSGPRRHVDPTLPQGIELTEDFDLLRLELRAEGTWHELEFDPVSRLLTARDADGADYFDLAGEYYRRDETEWQPMADVERSGWYFAFAAT</sequence>
<keyword evidence="2" id="KW-1185">Reference proteome</keyword>